<reference evidence="1 2" key="1">
    <citation type="submission" date="2021-06" db="EMBL/GenBank/DDBJ databases">
        <title>Caerostris extrusa draft genome.</title>
        <authorList>
            <person name="Kono N."/>
            <person name="Arakawa K."/>
        </authorList>
    </citation>
    <scope>NUCLEOTIDE SEQUENCE [LARGE SCALE GENOMIC DNA]</scope>
</reference>
<dbReference type="InterPro" id="IPR036865">
    <property type="entry name" value="CRAL-TRIO_dom_sf"/>
</dbReference>
<dbReference type="EMBL" id="BPLR01013582">
    <property type="protein sequence ID" value="GIY62120.1"/>
    <property type="molecule type" value="Genomic_DNA"/>
</dbReference>
<evidence type="ECO:0000313" key="2">
    <source>
        <dbReference type="Proteomes" id="UP001054945"/>
    </source>
</evidence>
<name>A0AAV4UWQ8_CAEEX</name>
<evidence type="ECO:0000313" key="1">
    <source>
        <dbReference type="EMBL" id="GIY62120.1"/>
    </source>
</evidence>
<protein>
    <submittedName>
        <fullName evidence="1">Uncharacterized protein</fullName>
    </submittedName>
</protein>
<comment type="caution">
    <text evidence="1">The sequence shown here is derived from an EMBL/GenBank/DDBJ whole genome shotgun (WGS) entry which is preliminary data.</text>
</comment>
<gene>
    <name evidence="1" type="ORF">CEXT_340441</name>
</gene>
<keyword evidence="2" id="KW-1185">Reference proteome</keyword>
<feature type="non-terminal residue" evidence="1">
    <location>
        <position position="1"/>
    </location>
</feature>
<dbReference type="AlphaFoldDB" id="A0AAV4UWQ8"/>
<dbReference type="Gene3D" id="3.40.525.10">
    <property type="entry name" value="CRAL-TRIO lipid binding domain"/>
    <property type="match status" value="1"/>
</dbReference>
<dbReference type="Proteomes" id="UP001054945">
    <property type="component" value="Unassembled WGS sequence"/>
</dbReference>
<sequence length="63" mass="7197">HIAFRKSLDVDNIFTNYTPPEVIVKHIPTTVLGFDKEGCLVRYTDCGQTDLLGLWKCITKRIC</sequence>
<accession>A0AAV4UWQ8</accession>
<organism evidence="1 2">
    <name type="scientific">Caerostris extrusa</name>
    <name type="common">Bark spider</name>
    <name type="synonym">Caerostris bankana</name>
    <dbReference type="NCBI Taxonomy" id="172846"/>
    <lineage>
        <taxon>Eukaryota</taxon>
        <taxon>Metazoa</taxon>
        <taxon>Ecdysozoa</taxon>
        <taxon>Arthropoda</taxon>
        <taxon>Chelicerata</taxon>
        <taxon>Arachnida</taxon>
        <taxon>Araneae</taxon>
        <taxon>Araneomorphae</taxon>
        <taxon>Entelegynae</taxon>
        <taxon>Araneoidea</taxon>
        <taxon>Araneidae</taxon>
        <taxon>Caerostris</taxon>
    </lineage>
</organism>
<proteinExistence type="predicted"/>